<dbReference type="Pfam" id="PF07690">
    <property type="entry name" value="MFS_1"/>
    <property type="match status" value="1"/>
</dbReference>
<dbReference type="Gene3D" id="1.20.1250.20">
    <property type="entry name" value="MFS general substrate transporter like domains"/>
    <property type="match status" value="2"/>
</dbReference>
<feature type="compositionally biased region" description="Polar residues" evidence="2">
    <location>
        <begin position="594"/>
        <end position="610"/>
    </location>
</feature>
<evidence type="ECO:0008006" key="6">
    <source>
        <dbReference type="Google" id="ProtNLM"/>
    </source>
</evidence>
<evidence type="ECO:0000256" key="1">
    <source>
        <dbReference type="ARBA" id="ARBA00004141"/>
    </source>
</evidence>
<dbReference type="GO" id="GO:0022857">
    <property type="term" value="F:transmembrane transporter activity"/>
    <property type="evidence" value="ECO:0007669"/>
    <property type="project" value="InterPro"/>
</dbReference>
<feature type="compositionally biased region" description="Low complexity" evidence="2">
    <location>
        <begin position="176"/>
        <end position="187"/>
    </location>
</feature>
<feature type="region of interest" description="Disordered" evidence="2">
    <location>
        <begin position="160"/>
        <end position="246"/>
    </location>
</feature>
<feature type="compositionally biased region" description="Low complexity" evidence="2">
    <location>
        <begin position="194"/>
        <end position="212"/>
    </location>
</feature>
<gene>
    <name evidence="4" type="ORF">TWF694_009339</name>
</gene>
<feature type="transmembrane region" description="Helical" evidence="3">
    <location>
        <begin position="432"/>
        <end position="454"/>
    </location>
</feature>
<proteinExistence type="predicted"/>
<dbReference type="PANTHER" id="PTHR23524:SF1">
    <property type="entry name" value="MRH DOMAIN-CONTAINING PROTEIN-RELATED"/>
    <property type="match status" value="1"/>
</dbReference>
<comment type="caution">
    <text evidence="4">The sequence shown here is derived from an EMBL/GenBank/DDBJ whole genome shotgun (WGS) entry which is preliminary data.</text>
</comment>
<feature type="region of interest" description="Disordered" evidence="2">
    <location>
        <begin position="339"/>
        <end position="394"/>
    </location>
</feature>
<feature type="transmembrane region" description="Helical" evidence="3">
    <location>
        <begin position="132"/>
        <end position="155"/>
    </location>
</feature>
<evidence type="ECO:0000313" key="4">
    <source>
        <dbReference type="EMBL" id="KAK6540548.1"/>
    </source>
</evidence>
<feature type="transmembrane region" description="Helical" evidence="3">
    <location>
        <begin position="482"/>
        <end position="508"/>
    </location>
</feature>
<dbReference type="SUPFAM" id="SSF103473">
    <property type="entry name" value="MFS general substrate transporter"/>
    <property type="match status" value="2"/>
</dbReference>
<feature type="transmembrane region" description="Helical" evidence="3">
    <location>
        <begin position="293"/>
        <end position="312"/>
    </location>
</feature>
<keyword evidence="3" id="KW-1133">Transmembrane helix</keyword>
<accession>A0AAV9XEL3</accession>
<keyword evidence="3" id="KW-0472">Membrane</keyword>
<dbReference type="InterPro" id="IPR011701">
    <property type="entry name" value="MFS"/>
</dbReference>
<feature type="compositionally biased region" description="Low complexity" evidence="2">
    <location>
        <begin position="377"/>
        <end position="387"/>
    </location>
</feature>
<protein>
    <recommendedName>
        <fullName evidence="6">MFS transporter</fullName>
    </recommendedName>
</protein>
<dbReference type="PANTHER" id="PTHR23524">
    <property type="entry name" value="TRANSPORTER, PUTATIVE (AFU_ORTHOLOGUE AFUA_8G04850)-RELATED"/>
    <property type="match status" value="1"/>
</dbReference>
<dbReference type="GO" id="GO:0016020">
    <property type="term" value="C:membrane"/>
    <property type="evidence" value="ECO:0007669"/>
    <property type="project" value="UniProtKB-SubCell"/>
</dbReference>
<evidence type="ECO:0000313" key="5">
    <source>
        <dbReference type="Proteomes" id="UP001365542"/>
    </source>
</evidence>
<feature type="transmembrane region" description="Helical" evidence="3">
    <location>
        <begin position="614"/>
        <end position="638"/>
    </location>
</feature>
<sequence>MSRAADLLASKLPKPQKPLGQRLRERLPFASHIPLYASFTYLFGICLFSISFLVFLNSALSFVVTDLFGVQDGVGSIVGTLGFVDELVAVFMVIFWGALSDRIGTRLVAISGYLLVGIALVTVVQVKSVYPGLIFARILFSMGASATVVSVTAVLPEISKPRSSSNEHRSKHTRHASYPGPSDPSSASDRDRGSSSNRTGFAGASSSASGPSTLPIPAIPARLTKWRPPSRSRSRQQAKEQAKLAPKPITGKLSGVVGFMTGCGALVALVLFLPLPARFQDGHMTRQQALKHTFYVVAGVSWIVALFVFLGLRGAGVGGKGLEFTKTKFFTRIAQIWSGKPTSDSASSCGDEESADEPRRSTEGRNGEASSLLPDNGSIQSTGSSTSRGGGYDSIRPSIATSDGSWKAVTKNYFQGLLLALKAGGEDWRIGLGYLGGFVARSMSVGISLFIPLYVNQWMRARGMCPPVLPSDPNYKKSCREAYILAAMLTGTSQLCALIFAPVVGYFSDRYEPQYPLLATAVLGFISCGAFSALQSLAVGADRSWAYLHCAMMGIGQIGAIVSSLALIGNAIHDDSPSKSLQQIETNGAPAADESTSLNPTPVPSGSQSKSSRLAIKGSISGVYSLCGAGGILILTQLGGWGADHVNSGFAFDLLAVFFSIEIALGCWLIFRAKSNNV</sequence>
<evidence type="ECO:0000256" key="2">
    <source>
        <dbReference type="SAM" id="MobiDB-lite"/>
    </source>
</evidence>
<feature type="transmembrane region" description="Helical" evidence="3">
    <location>
        <begin position="515"/>
        <end position="534"/>
    </location>
</feature>
<feature type="transmembrane region" description="Helical" evidence="3">
    <location>
        <begin position="106"/>
        <end position="126"/>
    </location>
</feature>
<dbReference type="EMBL" id="JAVHJO010000005">
    <property type="protein sequence ID" value="KAK6540548.1"/>
    <property type="molecule type" value="Genomic_DNA"/>
</dbReference>
<organism evidence="4 5">
    <name type="scientific">Orbilia ellipsospora</name>
    <dbReference type="NCBI Taxonomy" id="2528407"/>
    <lineage>
        <taxon>Eukaryota</taxon>
        <taxon>Fungi</taxon>
        <taxon>Dikarya</taxon>
        <taxon>Ascomycota</taxon>
        <taxon>Pezizomycotina</taxon>
        <taxon>Orbiliomycetes</taxon>
        <taxon>Orbiliales</taxon>
        <taxon>Orbiliaceae</taxon>
        <taxon>Orbilia</taxon>
    </lineage>
</organism>
<feature type="transmembrane region" description="Helical" evidence="3">
    <location>
        <begin position="650"/>
        <end position="671"/>
    </location>
</feature>
<evidence type="ECO:0000256" key="3">
    <source>
        <dbReference type="SAM" id="Phobius"/>
    </source>
</evidence>
<dbReference type="AlphaFoldDB" id="A0AAV9XEL3"/>
<feature type="compositionally biased region" description="Basic and acidic residues" evidence="2">
    <location>
        <begin position="356"/>
        <end position="366"/>
    </location>
</feature>
<reference evidence="4 5" key="1">
    <citation type="submission" date="2019-10" db="EMBL/GenBank/DDBJ databases">
        <authorList>
            <person name="Palmer J.M."/>
        </authorList>
    </citation>
    <scope>NUCLEOTIDE SEQUENCE [LARGE SCALE GENOMIC DNA]</scope>
    <source>
        <strain evidence="4 5">TWF694</strain>
    </source>
</reference>
<feature type="transmembrane region" description="Helical" evidence="3">
    <location>
        <begin position="546"/>
        <end position="572"/>
    </location>
</feature>
<feature type="transmembrane region" description="Helical" evidence="3">
    <location>
        <begin position="76"/>
        <end position="99"/>
    </location>
</feature>
<feature type="compositionally biased region" description="Basic residues" evidence="2">
    <location>
        <begin position="224"/>
        <end position="236"/>
    </location>
</feature>
<feature type="region of interest" description="Disordered" evidence="2">
    <location>
        <begin position="578"/>
        <end position="610"/>
    </location>
</feature>
<dbReference type="InterPro" id="IPR036259">
    <property type="entry name" value="MFS_trans_sf"/>
</dbReference>
<dbReference type="Proteomes" id="UP001365542">
    <property type="component" value="Unassembled WGS sequence"/>
</dbReference>
<keyword evidence="3" id="KW-0812">Transmembrane</keyword>
<keyword evidence="5" id="KW-1185">Reference proteome</keyword>
<feature type="transmembrane region" description="Helical" evidence="3">
    <location>
        <begin position="33"/>
        <end position="56"/>
    </location>
</feature>
<feature type="transmembrane region" description="Helical" evidence="3">
    <location>
        <begin position="253"/>
        <end position="273"/>
    </location>
</feature>
<name>A0AAV9XEL3_9PEZI</name>
<comment type="subcellular location">
    <subcellularLocation>
        <location evidence="1">Membrane</location>
        <topology evidence="1">Multi-pass membrane protein</topology>
    </subcellularLocation>
</comment>